<dbReference type="Proteomes" id="UP000619479">
    <property type="component" value="Unassembled WGS sequence"/>
</dbReference>
<gene>
    <name evidence="1" type="ORF">Acy02nite_77000</name>
</gene>
<accession>A0A919IQC9</accession>
<sequence length="73" mass="7672">MVIDSARSMLHRVVCLLRAVLLAVFGGARMSLDDSLVDAAVAAARPVIGRDRVLTEQIARSAGVSRAPPALFA</sequence>
<proteinExistence type="predicted"/>
<reference evidence="1" key="1">
    <citation type="submission" date="2021-01" db="EMBL/GenBank/DDBJ databases">
        <title>Whole genome shotgun sequence of Actinoplanes cyaneus NBRC 14990.</title>
        <authorList>
            <person name="Komaki H."/>
            <person name="Tamura T."/>
        </authorList>
    </citation>
    <scope>NUCLEOTIDE SEQUENCE</scope>
    <source>
        <strain evidence="1">NBRC 14990</strain>
    </source>
</reference>
<evidence type="ECO:0000313" key="2">
    <source>
        <dbReference type="Proteomes" id="UP000619479"/>
    </source>
</evidence>
<organism evidence="1 2">
    <name type="scientific">Actinoplanes cyaneus</name>
    <dbReference type="NCBI Taxonomy" id="52696"/>
    <lineage>
        <taxon>Bacteria</taxon>
        <taxon>Bacillati</taxon>
        <taxon>Actinomycetota</taxon>
        <taxon>Actinomycetes</taxon>
        <taxon>Micromonosporales</taxon>
        <taxon>Micromonosporaceae</taxon>
        <taxon>Actinoplanes</taxon>
    </lineage>
</organism>
<name>A0A919IQC9_9ACTN</name>
<dbReference type="EMBL" id="BOMH01000068">
    <property type="protein sequence ID" value="GID69819.1"/>
    <property type="molecule type" value="Genomic_DNA"/>
</dbReference>
<protein>
    <submittedName>
        <fullName evidence="1">Uncharacterized protein</fullName>
    </submittedName>
</protein>
<dbReference type="AlphaFoldDB" id="A0A919IQC9"/>
<comment type="caution">
    <text evidence="1">The sequence shown here is derived from an EMBL/GenBank/DDBJ whole genome shotgun (WGS) entry which is preliminary data.</text>
</comment>
<evidence type="ECO:0000313" key="1">
    <source>
        <dbReference type="EMBL" id="GID69819.1"/>
    </source>
</evidence>
<dbReference type="RefSeq" id="WP_203752743.1">
    <property type="nucleotide sequence ID" value="NZ_BAAAUC010000024.1"/>
</dbReference>
<keyword evidence="2" id="KW-1185">Reference proteome</keyword>